<keyword evidence="2" id="KW-1185">Reference proteome</keyword>
<gene>
    <name evidence="1" type="ORF">CSSPJE1EN1_LOCUS19384</name>
</gene>
<reference evidence="1" key="1">
    <citation type="submission" date="2024-02" db="EMBL/GenBank/DDBJ databases">
        <authorList>
            <consortium name="ELIXIR-Norway"/>
            <consortium name="Elixir Norway"/>
        </authorList>
    </citation>
    <scope>NUCLEOTIDE SEQUENCE</scope>
</reference>
<name>A0ABP0X473_9BRYO</name>
<evidence type="ECO:0000313" key="1">
    <source>
        <dbReference type="EMBL" id="CAK9273906.1"/>
    </source>
</evidence>
<organism evidence="1 2">
    <name type="scientific">Sphagnum jensenii</name>
    <dbReference type="NCBI Taxonomy" id="128206"/>
    <lineage>
        <taxon>Eukaryota</taxon>
        <taxon>Viridiplantae</taxon>
        <taxon>Streptophyta</taxon>
        <taxon>Embryophyta</taxon>
        <taxon>Bryophyta</taxon>
        <taxon>Sphagnophytina</taxon>
        <taxon>Sphagnopsida</taxon>
        <taxon>Sphagnales</taxon>
        <taxon>Sphagnaceae</taxon>
        <taxon>Sphagnum</taxon>
    </lineage>
</organism>
<dbReference type="Gene3D" id="3.40.50.720">
    <property type="entry name" value="NAD(P)-binding Rossmann-like Domain"/>
    <property type="match status" value="1"/>
</dbReference>
<evidence type="ECO:0008006" key="3">
    <source>
        <dbReference type="Google" id="ProtNLM"/>
    </source>
</evidence>
<dbReference type="SUPFAM" id="SSF51735">
    <property type="entry name" value="NAD(P)-binding Rossmann-fold domains"/>
    <property type="match status" value="1"/>
</dbReference>
<dbReference type="InterPro" id="IPR002347">
    <property type="entry name" value="SDR_fam"/>
</dbReference>
<protein>
    <recommendedName>
        <fullName evidence="3">Dehydrogenase/reductase SDR family member 7</fullName>
    </recommendedName>
</protein>
<dbReference type="EMBL" id="OZ020100">
    <property type="protein sequence ID" value="CAK9273906.1"/>
    <property type="molecule type" value="Genomic_DNA"/>
</dbReference>
<accession>A0ABP0X473</accession>
<dbReference type="InterPro" id="IPR036291">
    <property type="entry name" value="NAD(P)-bd_dom_sf"/>
</dbReference>
<sequence>MWILLCGVVVVVLSVMLLVVFSRADGDFSLMMKGRTPQSVIEDKVVWITGASQGLGEALAKEYARLGAKLILSARRESELERIKSQLTGKNAPEGVVVLPLDVASEVSILKEAVVKVESAFMGAGIDIMVHNAAYARPKHTAVEIPEEELKGTFEVNTLAPIRLTSLLLPGMLQRGKGQFVMVSSAAGKVPSPCQSVYAASKHAVNGYFHTLRSEVNQQGIKVCVVCPGPIETSTSKAPRSKEPRMSVEKCAELIVKAAANDMREVWISTQPVLLMLYLMQYFPELGFAVIDRVGPKRVKAYKEGASGYSSNLFFKKDT</sequence>
<dbReference type="PANTHER" id="PTHR45274:SF2">
    <property type="entry name" value="NAD(P)-BINDING ROSSMANN-FOLD SUPERFAMILY PROTEIN"/>
    <property type="match status" value="1"/>
</dbReference>
<dbReference type="Proteomes" id="UP001497444">
    <property type="component" value="Chromosome 5"/>
</dbReference>
<dbReference type="PANTHER" id="PTHR45274">
    <property type="entry name" value="NAD(P)-BINDING ROSSMANN-FOLD SUPERFAMILY PROTEIN"/>
    <property type="match status" value="1"/>
</dbReference>
<evidence type="ECO:0000313" key="2">
    <source>
        <dbReference type="Proteomes" id="UP001497444"/>
    </source>
</evidence>
<dbReference type="Pfam" id="PF00106">
    <property type="entry name" value="adh_short"/>
    <property type="match status" value="1"/>
</dbReference>
<proteinExistence type="predicted"/>
<dbReference type="InterPro" id="IPR020904">
    <property type="entry name" value="Sc_DH/Rdtase_CS"/>
</dbReference>
<dbReference type="PRINTS" id="PR00081">
    <property type="entry name" value="GDHRDH"/>
</dbReference>
<dbReference type="PROSITE" id="PS00061">
    <property type="entry name" value="ADH_SHORT"/>
    <property type="match status" value="1"/>
</dbReference>